<organism evidence="3 4">
    <name type="scientific">Gadus morhua</name>
    <name type="common">Atlantic cod</name>
    <dbReference type="NCBI Taxonomy" id="8049"/>
    <lineage>
        <taxon>Eukaryota</taxon>
        <taxon>Metazoa</taxon>
        <taxon>Chordata</taxon>
        <taxon>Craniata</taxon>
        <taxon>Vertebrata</taxon>
        <taxon>Euteleostomi</taxon>
        <taxon>Actinopterygii</taxon>
        <taxon>Neopterygii</taxon>
        <taxon>Teleostei</taxon>
        <taxon>Neoteleostei</taxon>
        <taxon>Acanthomorphata</taxon>
        <taxon>Zeiogadaria</taxon>
        <taxon>Gadariae</taxon>
        <taxon>Gadiformes</taxon>
        <taxon>Gadoidei</taxon>
        <taxon>Gadidae</taxon>
        <taxon>Gadus</taxon>
    </lineage>
</organism>
<dbReference type="PANTHER" id="PTHR23171:SF17">
    <property type="entry name" value="TUFTELIN"/>
    <property type="match status" value="1"/>
</dbReference>
<evidence type="ECO:0000256" key="2">
    <source>
        <dbReference type="SAM" id="MobiDB-lite"/>
    </source>
</evidence>
<keyword evidence="1" id="KW-0175">Coiled coil</keyword>
<dbReference type="GeneTree" id="ENSGT00950000183065"/>
<keyword evidence="4" id="KW-1185">Reference proteome</keyword>
<reference evidence="3" key="1">
    <citation type="submission" date="2025-08" db="UniProtKB">
        <authorList>
            <consortium name="Ensembl"/>
        </authorList>
    </citation>
    <scope>IDENTIFICATION</scope>
</reference>
<reference evidence="3" key="2">
    <citation type="submission" date="2025-09" db="UniProtKB">
        <authorList>
            <consortium name="Ensembl"/>
        </authorList>
    </citation>
    <scope>IDENTIFICATION</scope>
</reference>
<name>A0A8C5A7Z1_GADMO</name>
<dbReference type="PANTHER" id="PTHR23171">
    <property type="entry name" value="GDOWN1"/>
    <property type="match status" value="1"/>
</dbReference>
<feature type="region of interest" description="Disordered" evidence="2">
    <location>
        <begin position="129"/>
        <end position="221"/>
    </location>
</feature>
<feature type="compositionally biased region" description="Basic and acidic residues" evidence="2">
    <location>
        <begin position="180"/>
        <end position="221"/>
    </location>
</feature>
<proteinExistence type="predicted"/>
<evidence type="ECO:0000313" key="3">
    <source>
        <dbReference type="Ensembl" id="ENSGMOP00000027928.1"/>
    </source>
</evidence>
<gene>
    <name evidence="3" type="primary">tuft1a</name>
</gene>
<evidence type="ECO:0000313" key="4">
    <source>
        <dbReference type="Proteomes" id="UP000694546"/>
    </source>
</evidence>
<dbReference type="GO" id="GO:0035556">
    <property type="term" value="P:intracellular signal transduction"/>
    <property type="evidence" value="ECO:0007669"/>
    <property type="project" value="TreeGrafter"/>
</dbReference>
<dbReference type="Proteomes" id="UP000694546">
    <property type="component" value="Chromosome 11"/>
</dbReference>
<accession>A0A8C5A7Z1</accession>
<feature type="compositionally biased region" description="Basic and acidic residues" evidence="2">
    <location>
        <begin position="155"/>
        <end position="172"/>
    </location>
</feature>
<dbReference type="Ensembl" id="ENSGMOT00000031281.1">
    <property type="protein sequence ID" value="ENSGMOP00000027928.1"/>
    <property type="gene ID" value="ENSGMOG00000007924.2"/>
</dbReference>
<protein>
    <submittedName>
        <fullName evidence="3">Tuftelin 1a</fullName>
    </submittedName>
</protein>
<dbReference type="SUPFAM" id="SSF57997">
    <property type="entry name" value="Tropomyosin"/>
    <property type="match status" value="1"/>
</dbReference>
<sequence>MNRVTRSMGTIEEIRQEDKSGDGCRRLRLTLLDQSPSVRSHEQPRGKPIGRAFALVQPAYENTTLTSEPIKPVDEKVEVIKVYLEARKEEQQRHQENLNMLSEEVSHIQEVRYCLKNLREQMASKTKFYFPGQKSSSSTGRKSSPVEHQGGARNVRQEGDEGERDNMREVSRRLYAQLQDAERKHQEERERLQAEGRELQQRLGEQTDRLKEAEDDGERRDMRIEDLQRLLGGMELESASLRDSIRGREEELRHMREEGQRDGRRAEQLEKEVATLKEKIHHLDDMLKCQQRKVRHMIEQLQNSRMLIQERERVIKQLEEKVAFLEAENREMHDQMDYFLGEQRSNAYLSTERNPRIVYSKPIKPTTSSSKPLPFMKIIEINS</sequence>
<dbReference type="AlphaFoldDB" id="A0A8C5A7Z1"/>
<dbReference type="InterPro" id="IPR051375">
    <property type="entry name" value="Tuftelin_GRINL1A/MYZAP/CCD68"/>
</dbReference>
<dbReference type="OrthoDB" id="8944635at2759"/>
<evidence type="ECO:0000256" key="1">
    <source>
        <dbReference type="SAM" id="Coils"/>
    </source>
</evidence>
<feature type="coiled-coil region" evidence="1">
    <location>
        <begin position="266"/>
        <end position="335"/>
    </location>
</feature>